<evidence type="ECO:0000313" key="2">
    <source>
        <dbReference type="EMBL" id="NBI35171.1"/>
    </source>
</evidence>
<name>A0A7C9P5S4_9BACT</name>
<keyword evidence="1" id="KW-0812">Transmembrane</keyword>
<protein>
    <submittedName>
        <fullName evidence="2">Uncharacterized protein</fullName>
    </submittedName>
</protein>
<gene>
    <name evidence="2" type="ORF">D1639_09080</name>
</gene>
<keyword evidence="1" id="KW-0472">Membrane</keyword>
<comment type="caution">
    <text evidence="2">The sequence shown here is derived from an EMBL/GenBank/DDBJ whole genome shotgun (WGS) entry which is preliminary data.</text>
</comment>
<feature type="transmembrane region" description="Helical" evidence="1">
    <location>
        <begin position="41"/>
        <end position="63"/>
    </location>
</feature>
<dbReference type="EMBL" id="QWKH01000083">
    <property type="protein sequence ID" value="NBI35171.1"/>
    <property type="molecule type" value="Genomic_DNA"/>
</dbReference>
<feature type="transmembrane region" description="Helical" evidence="1">
    <location>
        <begin position="15"/>
        <end position="34"/>
    </location>
</feature>
<reference evidence="2" key="1">
    <citation type="submission" date="2018-08" db="EMBL/GenBank/DDBJ databases">
        <title>Murine metabolic-syndrome-specific gut microbial biobank.</title>
        <authorList>
            <person name="Liu C."/>
        </authorList>
    </citation>
    <scope>NUCLEOTIDE SEQUENCE [LARGE SCALE GENOMIC DNA]</scope>
    <source>
        <strain evidence="2">Z82</strain>
    </source>
</reference>
<proteinExistence type="predicted"/>
<sequence length="83" mass="9371">MSWLYLWRPIESANARVLFCVAKAFLAAALGWWAQRKGYKFSAFFLTAFLLDPIVCIATLAVVPKVCKPVDYSVVRVRADDKS</sequence>
<accession>A0A7C9P5S4</accession>
<evidence type="ECO:0000256" key="1">
    <source>
        <dbReference type="SAM" id="Phobius"/>
    </source>
</evidence>
<dbReference type="AlphaFoldDB" id="A0A7C9P5S4"/>
<organism evidence="2">
    <name type="scientific">Muribaculaceae bacterium Z82</name>
    <dbReference type="NCBI Taxonomy" id="2304548"/>
    <lineage>
        <taxon>Bacteria</taxon>
        <taxon>Pseudomonadati</taxon>
        <taxon>Bacteroidota</taxon>
        <taxon>Bacteroidia</taxon>
        <taxon>Bacteroidales</taxon>
        <taxon>Muribaculaceae</taxon>
    </lineage>
</organism>
<keyword evidence="1" id="KW-1133">Transmembrane helix</keyword>